<reference evidence="1" key="1">
    <citation type="submission" date="2023-07" db="EMBL/GenBank/DDBJ databases">
        <title>Black Yeasts Isolated from many extreme environments.</title>
        <authorList>
            <person name="Coleine C."/>
            <person name="Stajich J.E."/>
            <person name="Selbmann L."/>
        </authorList>
    </citation>
    <scope>NUCLEOTIDE SEQUENCE</scope>
    <source>
        <strain evidence="1">CCFEE 5714</strain>
    </source>
</reference>
<sequence>MASTMRLLGLSALTLSSLVYSQQIGKKPEVHPKLTTQTCSKKDGCTTHETSVVLDALAHPIENIHTGKSCLTSDGSLKKKICSTAESCAANCALEGVDYADNGVYTQGDTMTMRMYLREDGKLESVSPRVYLLDENEEEYSMLKLLGQEVSFDTDVSNLPCGMNGALYLSEMEATGGRSELNPAGATYGTGYCDAQCFNTSAFINGVANVNTLGACCNEMDLWEANAVATQYAPHTCNKPGLYPCKGAECGEDGVCDKPGCGFNPYQLGRPNYYGYDNKVDTTKPFTVVTQFHTDDGTIGGTLDEIRRLYVQDRDVIHNAAVKFHKSTIDSLTPAYCKSEASEFQKRGGLPTMGEALGRGMVMAFSIWADEGGFMNWLDAGDAGPCGPKEGNPDRIKKENPGTSVVFSNIKWGDIGSTY</sequence>
<comment type="caution">
    <text evidence="1">The sequence shown here is derived from an EMBL/GenBank/DDBJ whole genome shotgun (WGS) entry which is preliminary data.</text>
</comment>
<name>A0ACC3MJJ2_9PEZI</name>
<accession>A0ACC3MJJ2</accession>
<gene>
    <name evidence="1" type="ORF">LTR37_017618</name>
</gene>
<protein>
    <submittedName>
        <fullName evidence="1">Uncharacterized protein</fullName>
    </submittedName>
</protein>
<evidence type="ECO:0000313" key="1">
    <source>
        <dbReference type="EMBL" id="KAK3697122.1"/>
    </source>
</evidence>
<dbReference type="EMBL" id="JAUTXU010000231">
    <property type="protein sequence ID" value="KAK3697122.1"/>
    <property type="molecule type" value="Genomic_DNA"/>
</dbReference>
<evidence type="ECO:0000313" key="2">
    <source>
        <dbReference type="Proteomes" id="UP001281147"/>
    </source>
</evidence>
<dbReference type="Proteomes" id="UP001281147">
    <property type="component" value="Unassembled WGS sequence"/>
</dbReference>
<keyword evidence="2" id="KW-1185">Reference proteome</keyword>
<proteinExistence type="predicted"/>
<organism evidence="1 2">
    <name type="scientific">Vermiconidia calcicola</name>
    <dbReference type="NCBI Taxonomy" id="1690605"/>
    <lineage>
        <taxon>Eukaryota</taxon>
        <taxon>Fungi</taxon>
        <taxon>Dikarya</taxon>
        <taxon>Ascomycota</taxon>
        <taxon>Pezizomycotina</taxon>
        <taxon>Dothideomycetes</taxon>
        <taxon>Dothideomycetidae</taxon>
        <taxon>Mycosphaerellales</taxon>
        <taxon>Extremaceae</taxon>
        <taxon>Vermiconidia</taxon>
    </lineage>
</organism>